<dbReference type="AlphaFoldDB" id="A0A6A6VT42"/>
<name>A0A6A6VT42_9PEZI</name>
<dbReference type="RefSeq" id="XP_033594899.1">
    <property type="nucleotide sequence ID" value="XM_033745040.1"/>
</dbReference>
<organism evidence="2 3">
    <name type="scientific">Pseudovirgaria hyperparasitica</name>
    <dbReference type="NCBI Taxonomy" id="470096"/>
    <lineage>
        <taxon>Eukaryota</taxon>
        <taxon>Fungi</taxon>
        <taxon>Dikarya</taxon>
        <taxon>Ascomycota</taxon>
        <taxon>Pezizomycotina</taxon>
        <taxon>Dothideomycetes</taxon>
        <taxon>Dothideomycetes incertae sedis</taxon>
        <taxon>Acrospermales</taxon>
        <taxon>Acrospermaceae</taxon>
        <taxon>Pseudovirgaria</taxon>
    </lineage>
</organism>
<gene>
    <name evidence="2" type="ORF">EJ05DRAFT_481289</name>
</gene>
<protein>
    <submittedName>
        <fullName evidence="2">Uncharacterized protein</fullName>
    </submittedName>
</protein>
<evidence type="ECO:0000256" key="1">
    <source>
        <dbReference type="SAM" id="MobiDB-lite"/>
    </source>
</evidence>
<reference evidence="2" key="1">
    <citation type="journal article" date="2020" name="Stud. Mycol.">
        <title>101 Dothideomycetes genomes: a test case for predicting lifestyles and emergence of pathogens.</title>
        <authorList>
            <person name="Haridas S."/>
            <person name="Albert R."/>
            <person name="Binder M."/>
            <person name="Bloem J."/>
            <person name="Labutti K."/>
            <person name="Salamov A."/>
            <person name="Andreopoulos B."/>
            <person name="Baker S."/>
            <person name="Barry K."/>
            <person name="Bills G."/>
            <person name="Bluhm B."/>
            <person name="Cannon C."/>
            <person name="Castanera R."/>
            <person name="Culley D."/>
            <person name="Daum C."/>
            <person name="Ezra D."/>
            <person name="Gonzalez J."/>
            <person name="Henrissat B."/>
            <person name="Kuo A."/>
            <person name="Liang C."/>
            <person name="Lipzen A."/>
            <person name="Lutzoni F."/>
            <person name="Magnuson J."/>
            <person name="Mondo S."/>
            <person name="Nolan M."/>
            <person name="Ohm R."/>
            <person name="Pangilinan J."/>
            <person name="Park H.-J."/>
            <person name="Ramirez L."/>
            <person name="Alfaro M."/>
            <person name="Sun H."/>
            <person name="Tritt A."/>
            <person name="Yoshinaga Y."/>
            <person name="Zwiers L.-H."/>
            <person name="Turgeon B."/>
            <person name="Goodwin S."/>
            <person name="Spatafora J."/>
            <person name="Crous P."/>
            <person name="Grigoriev I."/>
        </authorList>
    </citation>
    <scope>NUCLEOTIDE SEQUENCE</scope>
    <source>
        <strain evidence="2">CBS 121739</strain>
    </source>
</reference>
<proteinExistence type="predicted"/>
<feature type="compositionally biased region" description="Basic and acidic residues" evidence="1">
    <location>
        <begin position="100"/>
        <end position="112"/>
    </location>
</feature>
<dbReference type="Proteomes" id="UP000799437">
    <property type="component" value="Unassembled WGS sequence"/>
</dbReference>
<feature type="compositionally biased region" description="Polar residues" evidence="1">
    <location>
        <begin position="170"/>
        <end position="181"/>
    </location>
</feature>
<feature type="region of interest" description="Disordered" evidence="1">
    <location>
        <begin position="97"/>
        <end position="204"/>
    </location>
</feature>
<keyword evidence="3" id="KW-1185">Reference proteome</keyword>
<dbReference type="GeneID" id="54486094"/>
<dbReference type="EMBL" id="ML996627">
    <property type="protein sequence ID" value="KAF2752441.1"/>
    <property type="molecule type" value="Genomic_DNA"/>
</dbReference>
<sequence length="204" mass="23583">MGAVEQNEAMGSQRMLVFIRTDRITELVLLQPLLATLCCQERLYKQGNRKECLCHQHSDYFQAPKALVIRTICQNDRDVRTIKQRTPIGERLTITPGLRGADRGGWRPENHPSRRSQRGNGRDLRLHEPILEIRQRDNPEVPQQSCRRAESTTRPKHPTQRVSYLRAVRISSTDNPNLQNNTDREAYGKWRIAKNPPQVSRSAK</sequence>
<feature type="compositionally biased region" description="Basic and acidic residues" evidence="1">
    <location>
        <begin position="120"/>
        <end position="139"/>
    </location>
</feature>
<evidence type="ECO:0000313" key="3">
    <source>
        <dbReference type="Proteomes" id="UP000799437"/>
    </source>
</evidence>
<evidence type="ECO:0000313" key="2">
    <source>
        <dbReference type="EMBL" id="KAF2752441.1"/>
    </source>
</evidence>
<accession>A0A6A6VT42</accession>